<keyword evidence="3" id="KW-1185">Reference proteome</keyword>
<keyword evidence="1" id="KW-0812">Transmembrane</keyword>
<dbReference type="Gramene" id="TuG1812G0100000649.01.T01">
    <property type="protein sequence ID" value="TuG1812G0100000649.01.T01"/>
    <property type="gene ID" value="TuG1812G0100000649.01"/>
</dbReference>
<reference evidence="3" key="1">
    <citation type="journal article" date="2013" name="Nature">
        <title>Draft genome of the wheat A-genome progenitor Triticum urartu.</title>
        <authorList>
            <person name="Ling H.Q."/>
            <person name="Zhao S."/>
            <person name="Liu D."/>
            <person name="Wang J."/>
            <person name="Sun H."/>
            <person name="Zhang C."/>
            <person name="Fan H."/>
            <person name="Li D."/>
            <person name="Dong L."/>
            <person name="Tao Y."/>
            <person name="Gao C."/>
            <person name="Wu H."/>
            <person name="Li Y."/>
            <person name="Cui Y."/>
            <person name="Guo X."/>
            <person name="Zheng S."/>
            <person name="Wang B."/>
            <person name="Yu K."/>
            <person name="Liang Q."/>
            <person name="Yang W."/>
            <person name="Lou X."/>
            <person name="Chen J."/>
            <person name="Feng M."/>
            <person name="Jian J."/>
            <person name="Zhang X."/>
            <person name="Luo G."/>
            <person name="Jiang Y."/>
            <person name="Liu J."/>
            <person name="Wang Z."/>
            <person name="Sha Y."/>
            <person name="Zhang B."/>
            <person name="Wu H."/>
            <person name="Tang D."/>
            <person name="Shen Q."/>
            <person name="Xue P."/>
            <person name="Zou S."/>
            <person name="Wang X."/>
            <person name="Liu X."/>
            <person name="Wang F."/>
            <person name="Yang Y."/>
            <person name="An X."/>
            <person name="Dong Z."/>
            <person name="Zhang K."/>
            <person name="Zhang X."/>
            <person name="Luo M.C."/>
            <person name="Dvorak J."/>
            <person name="Tong Y."/>
            <person name="Wang J."/>
            <person name="Yang H."/>
            <person name="Li Z."/>
            <person name="Wang D."/>
            <person name="Zhang A."/>
            <person name="Wang J."/>
        </authorList>
    </citation>
    <scope>NUCLEOTIDE SEQUENCE</scope>
    <source>
        <strain evidence="3">cv. G1812</strain>
    </source>
</reference>
<dbReference type="EnsemblPlants" id="TuG1812G0100000649.01.T01">
    <property type="protein sequence ID" value="TuG1812G0100000649.01.T01"/>
    <property type="gene ID" value="TuG1812G0100000649.01"/>
</dbReference>
<name>A0A8R7JWE5_TRIUA</name>
<reference evidence="2" key="3">
    <citation type="submission" date="2022-06" db="UniProtKB">
        <authorList>
            <consortium name="EnsemblPlants"/>
        </authorList>
    </citation>
    <scope>IDENTIFICATION</scope>
</reference>
<evidence type="ECO:0000313" key="2">
    <source>
        <dbReference type="EnsemblPlants" id="TuG1812G0100000649.01.T01"/>
    </source>
</evidence>
<dbReference type="Proteomes" id="UP000015106">
    <property type="component" value="Chromosome 1"/>
</dbReference>
<reference evidence="2" key="2">
    <citation type="submission" date="2018-03" db="EMBL/GenBank/DDBJ databases">
        <title>The Triticum urartu genome reveals the dynamic nature of wheat genome evolution.</title>
        <authorList>
            <person name="Ling H."/>
            <person name="Ma B."/>
            <person name="Shi X."/>
            <person name="Liu H."/>
            <person name="Dong L."/>
            <person name="Sun H."/>
            <person name="Cao Y."/>
            <person name="Gao Q."/>
            <person name="Zheng S."/>
            <person name="Li Y."/>
            <person name="Yu Y."/>
            <person name="Du H."/>
            <person name="Qi M."/>
            <person name="Li Y."/>
            <person name="Yu H."/>
            <person name="Cui Y."/>
            <person name="Wang N."/>
            <person name="Chen C."/>
            <person name="Wu H."/>
            <person name="Zhao Y."/>
            <person name="Zhang J."/>
            <person name="Li Y."/>
            <person name="Zhou W."/>
            <person name="Zhang B."/>
            <person name="Hu W."/>
            <person name="Eijk M."/>
            <person name="Tang J."/>
            <person name="Witsenboer H."/>
            <person name="Zhao S."/>
            <person name="Li Z."/>
            <person name="Zhang A."/>
            <person name="Wang D."/>
            <person name="Liang C."/>
        </authorList>
    </citation>
    <scope>NUCLEOTIDE SEQUENCE [LARGE SCALE GENOMIC DNA]</scope>
    <source>
        <strain evidence="2">cv. G1812</strain>
    </source>
</reference>
<dbReference type="AlphaFoldDB" id="A0A8R7JWE5"/>
<evidence type="ECO:0000313" key="3">
    <source>
        <dbReference type="Proteomes" id="UP000015106"/>
    </source>
</evidence>
<evidence type="ECO:0000256" key="1">
    <source>
        <dbReference type="SAM" id="Phobius"/>
    </source>
</evidence>
<keyword evidence="1" id="KW-1133">Transmembrane helix</keyword>
<accession>A0A8R7JWE5</accession>
<keyword evidence="1" id="KW-0472">Membrane</keyword>
<protein>
    <submittedName>
        <fullName evidence="2">Uncharacterized protein</fullName>
    </submittedName>
</protein>
<organism evidence="2 3">
    <name type="scientific">Triticum urartu</name>
    <name type="common">Red wild einkorn</name>
    <name type="synonym">Crithodium urartu</name>
    <dbReference type="NCBI Taxonomy" id="4572"/>
    <lineage>
        <taxon>Eukaryota</taxon>
        <taxon>Viridiplantae</taxon>
        <taxon>Streptophyta</taxon>
        <taxon>Embryophyta</taxon>
        <taxon>Tracheophyta</taxon>
        <taxon>Spermatophyta</taxon>
        <taxon>Magnoliopsida</taxon>
        <taxon>Liliopsida</taxon>
        <taxon>Poales</taxon>
        <taxon>Poaceae</taxon>
        <taxon>BOP clade</taxon>
        <taxon>Pooideae</taxon>
        <taxon>Triticodae</taxon>
        <taxon>Triticeae</taxon>
        <taxon>Triticinae</taxon>
        <taxon>Triticum</taxon>
    </lineage>
</organism>
<proteinExistence type="predicted"/>
<feature type="transmembrane region" description="Helical" evidence="1">
    <location>
        <begin position="76"/>
        <end position="99"/>
    </location>
</feature>
<sequence length="100" mass="10852">MLGDALRLHRWHTGAVASSGPGMTVRMYPMRQVVSQRCAVLVAPCFSIASMAQCHGLVSAHRCSSSADGAPCCAVSPLMCCLCVVLLYFSFLCPLYFWFT</sequence>